<accession>A0AAW0SY34</accession>
<evidence type="ECO:0000313" key="4">
    <source>
        <dbReference type="Proteomes" id="UP001487740"/>
    </source>
</evidence>
<dbReference type="Gene3D" id="2.70.170.10">
    <property type="entry name" value="Neurotransmitter-gated ion-channel ligand-binding domain"/>
    <property type="match status" value="1"/>
</dbReference>
<dbReference type="GO" id="GO:0005230">
    <property type="term" value="F:extracellular ligand-gated monoatomic ion channel activity"/>
    <property type="evidence" value="ECO:0007669"/>
    <property type="project" value="InterPro"/>
</dbReference>
<evidence type="ECO:0000313" key="3">
    <source>
        <dbReference type="EMBL" id="KAK8380230.1"/>
    </source>
</evidence>
<name>A0AAW0SY34_SCYPA</name>
<dbReference type="EMBL" id="JARAKH010000042">
    <property type="protein sequence ID" value="KAK8380230.1"/>
    <property type="molecule type" value="Genomic_DNA"/>
</dbReference>
<comment type="caution">
    <text evidence="3">The sequence shown here is derived from an EMBL/GenBank/DDBJ whole genome shotgun (WGS) entry which is preliminary data.</text>
</comment>
<organism evidence="3 4">
    <name type="scientific">Scylla paramamosain</name>
    <name type="common">Mud crab</name>
    <dbReference type="NCBI Taxonomy" id="85552"/>
    <lineage>
        <taxon>Eukaryota</taxon>
        <taxon>Metazoa</taxon>
        <taxon>Ecdysozoa</taxon>
        <taxon>Arthropoda</taxon>
        <taxon>Crustacea</taxon>
        <taxon>Multicrustacea</taxon>
        <taxon>Malacostraca</taxon>
        <taxon>Eumalacostraca</taxon>
        <taxon>Eucarida</taxon>
        <taxon>Decapoda</taxon>
        <taxon>Pleocyemata</taxon>
        <taxon>Brachyura</taxon>
        <taxon>Eubrachyura</taxon>
        <taxon>Portunoidea</taxon>
        <taxon>Portunidae</taxon>
        <taxon>Portuninae</taxon>
        <taxon>Scylla</taxon>
    </lineage>
</organism>
<reference evidence="3 4" key="1">
    <citation type="submission" date="2023-03" db="EMBL/GenBank/DDBJ databases">
        <title>High-quality genome of Scylla paramamosain provides insights in environmental adaptation.</title>
        <authorList>
            <person name="Zhang L."/>
        </authorList>
    </citation>
    <scope>NUCLEOTIDE SEQUENCE [LARGE SCALE GENOMIC DNA]</scope>
    <source>
        <strain evidence="3">LZ_2023a</strain>
        <tissue evidence="3">Muscle</tissue>
    </source>
</reference>
<dbReference type="GO" id="GO:0016020">
    <property type="term" value="C:membrane"/>
    <property type="evidence" value="ECO:0007669"/>
    <property type="project" value="InterPro"/>
</dbReference>
<evidence type="ECO:0000259" key="2">
    <source>
        <dbReference type="Pfam" id="PF02931"/>
    </source>
</evidence>
<dbReference type="SUPFAM" id="SSF63712">
    <property type="entry name" value="Nicotinic receptor ligand binding domain-like"/>
    <property type="match status" value="1"/>
</dbReference>
<protein>
    <recommendedName>
        <fullName evidence="2">Neurotransmitter-gated ion-channel ligand-binding domain-containing protein</fullName>
    </recommendedName>
</protein>
<proteinExistence type="predicted"/>
<dbReference type="Pfam" id="PF02931">
    <property type="entry name" value="Neur_chan_LBD"/>
    <property type="match status" value="1"/>
</dbReference>
<feature type="transmembrane region" description="Helical" evidence="1">
    <location>
        <begin position="51"/>
        <end position="73"/>
    </location>
</feature>
<dbReference type="InterPro" id="IPR006202">
    <property type="entry name" value="Neur_chan_lig-bd"/>
</dbReference>
<keyword evidence="4" id="KW-1185">Reference proteome</keyword>
<evidence type="ECO:0000256" key="1">
    <source>
        <dbReference type="SAM" id="Phobius"/>
    </source>
</evidence>
<sequence>MDTGDMSNYQSNGEFDLVKFTAAKNIAYYSCCPEPYSDITFTIKLRRRPMFYVFNLILPCVLINGIAELLLGAHRFTHS</sequence>
<dbReference type="InterPro" id="IPR036734">
    <property type="entry name" value="Neur_chan_lig-bd_sf"/>
</dbReference>
<keyword evidence="1" id="KW-0472">Membrane</keyword>
<dbReference type="Proteomes" id="UP001487740">
    <property type="component" value="Unassembled WGS sequence"/>
</dbReference>
<keyword evidence="1" id="KW-1133">Transmembrane helix</keyword>
<keyword evidence="1" id="KW-0812">Transmembrane</keyword>
<gene>
    <name evidence="3" type="ORF">O3P69_016687</name>
</gene>
<feature type="domain" description="Neurotransmitter-gated ion-channel ligand-binding" evidence="2">
    <location>
        <begin position="4"/>
        <end position="49"/>
    </location>
</feature>
<dbReference type="AlphaFoldDB" id="A0AAW0SY34"/>